<dbReference type="EnsemblMetazoa" id="AATE011859-RA">
    <property type="protein sequence ID" value="AATE011859-PA.1"/>
    <property type="gene ID" value="AATE011859"/>
</dbReference>
<dbReference type="AlphaFoldDB" id="A0A182J5Q7"/>
<name>A0A182J5Q7_ANOAO</name>
<accession>A0A182J5Q7</accession>
<dbReference type="VEuPathDB" id="VectorBase:AATE011859"/>
<evidence type="ECO:0008006" key="2">
    <source>
        <dbReference type="Google" id="ProtNLM"/>
    </source>
</evidence>
<reference evidence="1" key="1">
    <citation type="submission" date="2022-08" db="UniProtKB">
        <authorList>
            <consortium name="EnsemblMetazoa"/>
        </authorList>
    </citation>
    <scope>IDENTIFICATION</scope>
    <source>
        <strain evidence="1">EBRO</strain>
    </source>
</reference>
<organism evidence="1">
    <name type="scientific">Anopheles atroparvus</name>
    <name type="common">European mosquito</name>
    <dbReference type="NCBI Taxonomy" id="41427"/>
    <lineage>
        <taxon>Eukaryota</taxon>
        <taxon>Metazoa</taxon>
        <taxon>Ecdysozoa</taxon>
        <taxon>Arthropoda</taxon>
        <taxon>Hexapoda</taxon>
        <taxon>Insecta</taxon>
        <taxon>Pterygota</taxon>
        <taxon>Neoptera</taxon>
        <taxon>Endopterygota</taxon>
        <taxon>Diptera</taxon>
        <taxon>Nematocera</taxon>
        <taxon>Culicoidea</taxon>
        <taxon>Culicidae</taxon>
        <taxon>Anophelinae</taxon>
        <taxon>Anopheles</taxon>
    </lineage>
</organism>
<protein>
    <recommendedName>
        <fullName evidence="2">Neurotransmitter-gated ion-channel transmembrane domain-containing protein</fullName>
    </recommendedName>
</protein>
<evidence type="ECO:0000313" key="1">
    <source>
        <dbReference type="EnsemblMetazoa" id="AATE011859-PA.1"/>
    </source>
</evidence>
<proteinExistence type="predicted"/>
<sequence length="159" mass="18340">MAEEVLLGVEQLVVAHHLEQGGELRFGADPRHVQLIARQQNRHAEGLFERRVRHHGQLYDPIVVVTRGLQPSPQRPAHLHQVAAPSEELHEAVLHEEEKSVFSTPKKYVPRRPKWLIQFRHLAPLIFTVINIIIIIMTIISVFVRSFPTRKERCGTRPD</sequence>